<organism evidence="1 2">
    <name type="scientific">Denitratisoma oestradiolicum</name>
    <dbReference type="NCBI Taxonomy" id="311182"/>
    <lineage>
        <taxon>Bacteria</taxon>
        <taxon>Pseudomonadati</taxon>
        <taxon>Pseudomonadota</taxon>
        <taxon>Betaproteobacteria</taxon>
        <taxon>Nitrosomonadales</taxon>
        <taxon>Sterolibacteriaceae</taxon>
        <taxon>Denitratisoma</taxon>
    </lineage>
</organism>
<keyword evidence="2" id="KW-1185">Reference proteome</keyword>
<dbReference type="Proteomes" id="UP000515733">
    <property type="component" value="Chromosome"/>
</dbReference>
<evidence type="ECO:0000313" key="2">
    <source>
        <dbReference type="Proteomes" id="UP000515733"/>
    </source>
</evidence>
<sequence>MGKHAQAIERILSERNRVACANRHARLARALQVTLCDGCLFLAGLPDISPACHQSLQRSHPLAVIEASVRRRLRQYAARVARLQEAIPTATQGSSAVLSGGQRNCAGHRALCGGQPFASSPYRWREAFFVAILIRGSPFLAVYPQVGTPVLLVNLHADYLLLLGDGLQALPHKAFSDVGETVVTCL</sequence>
<dbReference type="KEGG" id="doe:DENOEST_1947"/>
<reference evidence="1 2" key="1">
    <citation type="submission" date="2020-03" db="EMBL/GenBank/DDBJ databases">
        <authorList>
            <consortium name="Genoscope - CEA"/>
            <person name="William W."/>
        </authorList>
    </citation>
    <scope>NUCLEOTIDE SEQUENCE [LARGE SCALE GENOMIC DNA]</scope>
    <source>
        <strain evidence="2">DSM 16959</strain>
    </source>
</reference>
<protein>
    <submittedName>
        <fullName evidence="1">Uncharacterized protein</fullName>
    </submittedName>
</protein>
<proteinExistence type="predicted"/>
<dbReference type="AlphaFoldDB" id="A0A6S6XW24"/>
<accession>A0A6S6XW24</accession>
<gene>
    <name evidence="1" type="ORF">DENOEST_1947</name>
</gene>
<dbReference type="EMBL" id="LR778301">
    <property type="protein sequence ID" value="CAB1369112.1"/>
    <property type="molecule type" value="Genomic_DNA"/>
</dbReference>
<name>A0A6S6XW24_9PROT</name>
<evidence type="ECO:0000313" key="1">
    <source>
        <dbReference type="EMBL" id="CAB1369112.1"/>
    </source>
</evidence>